<feature type="binding site" evidence="9">
    <location>
        <position position="81"/>
    </location>
    <ligand>
        <name>carbamoyl phosphate</name>
        <dbReference type="ChEBI" id="CHEBI:58228"/>
    </ligand>
</feature>
<evidence type="ECO:0000256" key="3">
    <source>
        <dbReference type="ARBA" id="ARBA00013007"/>
    </source>
</evidence>
<dbReference type="FunFam" id="3.40.50.1370:FF:000008">
    <property type="entry name" value="Ornithine carbamoyltransferase"/>
    <property type="match status" value="1"/>
</dbReference>
<comment type="similarity">
    <text evidence="2 9">Belongs to the aspartate/ornithine carbamoyltransferase superfamily. OTCase family.</text>
</comment>
<proteinExistence type="inferred from homology"/>
<evidence type="ECO:0000256" key="1">
    <source>
        <dbReference type="ARBA" id="ARBA00004975"/>
    </source>
</evidence>
<dbReference type="Pfam" id="PF02729">
    <property type="entry name" value="OTCace_N"/>
    <property type="match status" value="1"/>
</dbReference>
<keyword evidence="6" id="KW-0028">Amino-acid biosynthesis</keyword>
<accession>A0A951U5Q1</accession>
<dbReference type="GO" id="GO:0019240">
    <property type="term" value="P:citrulline biosynthetic process"/>
    <property type="evidence" value="ECO:0007669"/>
    <property type="project" value="TreeGrafter"/>
</dbReference>
<dbReference type="InterPro" id="IPR006130">
    <property type="entry name" value="Asp/Orn_carbamoylTrfase"/>
</dbReference>
<evidence type="ECO:0000256" key="9">
    <source>
        <dbReference type="HAMAP-Rule" id="MF_01109"/>
    </source>
</evidence>
<evidence type="ECO:0000256" key="4">
    <source>
        <dbReference type="ARBA" id="ARBA00016634"/>
    </source>
</evidence>
<dbReference type="PANTHER" id="PTHR45753">
    <property type="entry name" value="ORNITHINE CARBAMOYLTRANSFERASE, MITOCHONDRIAL"/>
    <property type="match status" value="1"/>
</dbReference>
<feature type="binding site" evidence="9">
    <location>
        <begin position="132"/>
        <end position="135"/>
    </location>
    <ligand>
        <name>carbamoyl phosphate</name>
        <dbReference type="ChEBI" id="CHEBI:58228"/>
    </ligand>
</feature>
<dbReference type="InterPro" id="IPR006132">
    <property type="entry name" value="Asp/Orn_carbamoyltranf_P-bd"/>
</dbReference>
<evidence type="ECO:0000259" key="10">
    <source>
        <dbReference type="Pfam" id="PF00185"/>
    </source>
</evidence>
<feature type="domain" description="Aspartate/ornithine carbamoyltransferase carbamoyl-P binding" evidence="11">
    <location>
        <begin position="9"/>
        <end position="145"/>
    </location>
</feature>
<dbReference type="InterPro" id="IPR024904">
    <property type="entry name" value="OTCase_ArgI"/>
</dbReference>
<dbReference type="Proteomes" id="UP000707356">
    <property type="component" value="Unassembled WGS sequence"/>
</dbReference>
<feature type="binding site" evidence="9">
    <location>
        <position position="226"/>
    </location>
    <ligand>
        <name>L-ornithine</name>
        <dbReference type="ChEBI" id="CHEBI:46911"/>
    </ligand>
</feature>
<feature type="binding site" evidence="9">
    <location>
        <begin position="230"/>
        <end position="231"/>
    </location>
    <ligand>
        <name>L-ornithine</name>
        <dbReference type="ChEBI" id="CHEBI:46911"/>
    </ligand>
</feature>
<evidence type="ECO:0000256" key="7">
    <source>
        <dbReference type="ARBA" id="ARBA00022679"/>
    </source>
</evidence>
<dbReference type="Gene3D" id="3.40.50.1370">
    <property type="entry name" value="Aspartate/ornithine carbamoyltransferase"/>
    <property type="match status" value="2"/>
</dbReference>
<dbReference type="GO" id="GO:0042450">
    <property type="term" value="P:L-arginine biosynthetic process via ornithine"/>
    <property type="evidence" value="ECO:0007669"/>
    <property type="project" value="UniProtKB-UniRule"/>
</dbReference>
<dbReference type="EMBL" id="JAHHHV010000070">
    <property type="protein sequence ID" value="MBW4466711.1"/>
    <property type="molecule type" value="Genomic_DNA"/>
</dbReference>
<dbReference type="GO" id="GO:0004585">
    <property type="term" value="F:ornithine carbamoyltransferase activity"/>
    <property type="evidence" value="ECO:0007669"/>
    <property type="project" value="UniProtKB-UniRule"/>
</dbReference>
<dbReference type="InterPro" id="IPR036901">
    <property type="entry name" value="Asp/Orn_carbamoylTrfase_sf"/>
</dbReference>
<comment type="subcellular location">
    <subcellularLocation>
        <location evidence="9">Cytoplasm</location>
    </subcellularLocation>
</comment>
<evidence type="ECO:0000313" key="13">
    <source>
        <dbReference type="Proteomes" id="UP000707356"/>
    </source>
</evidence>
<dbReference type="Pfam" id="PF00185">
    <property type="entry name" value="OTCace"/>
    <property type="match status" value="1"/>
</dbReference>
<feature type="binding site" evidence="9">
    <location>
        <position position="163"/>
    </location>
    <ligand>
        <name>L-ornithine</name>
        <dbReference type="ChEBI" id="CHEBI:46911"/>
    </ligand>
</feature>
<comment type="pathway">
    <text evidence="1">Amino-acid biosynthesis; L-arginine biosynthesis; L-arginine from L-ornithine and carbamoyl phosphate: step 1/3.</text>
</comment>
<evidence type="ECO:0000256" key="2">
    <source>
        <dbReference type="ARBA" id="ARBA00007805"/>
    </source>
</evidence>
<keyword evidence="5" id="KW-0055">Arginine biosynthesis</keyword>
<reference evidence="12" key="1">
    <citation type="submission" date="2021-05" db="EMBL/GenBank/DDBJ databases">
        <authorList>
            <person name="Pietrasiak N."/>
            <person name="Ward R."/>
            <person name="Stajich J.E."/>
            <person name="Kurbessoian T."/>
        </authorList>
    </citation>
    <scope>NUCLEOTIDE SEQUENCE</scope>
    <source>
        <strain evidence="12">GSE-TBD4-15B</strain>
    </source>
</reference>
<comment type="catalytic activity">
    <reaction evidence="8 9">
        <text>carbamoyl phosphate + L-ornithine = L-citrulline + phosphate + H(+)</text>
        <dbReference type="Rhea" id="RHEA:19513"/>
        <dbReference type="ChEBI" id="CHEBI:15378"/>
        <dbReference type="ChEBI" id="CHEBI:43474"/>
        <dbReference type="ChEBI" id="CHEBI:46911"/>
        <dbReference type="ChEBI" id="CHEBI:57743"/>
        <dbReference type="ChEBI" id="CHEBI:58228"/>
        <dbReference type="EC" id="2.1.3.3"/>
    </reaction>
</comment>
<evidence type="ECO:0000259" key="11">
    <source>
        <dbReference type="Pfam" id="PF02729"/>
    </source>
</evidence>
<name>A0A951U5Q1_9CYAN</name>
<keyword evidence="9" id="KW-0963">Cytoplasm</keyword>
<gene>
    <name evidence="12" type="primary">argF</name>
    <name evidence="12" type="ORF">KME07_14905</name>
</gene>
<feature type="binding site" evidence="9">
    <location>
        <begin position="54"/>
        <end position="57"/>
    </location>
    <ligand>
        <name>carbamoyl phosphate</name>
        <dbReference type="ChEBI" id="CHEBI:58228"/>
    </ligand>
</feature>
<feature type="domain" description="Aspartate/ornithine carbamoyltransferase Asp/Orn-binding" evidence="10">
    <location>
        <begin position="152"/>
        <end position="304"/>
    </location>
</feature>
<dbReference type="PRINTS" id="PR00100">
    <property type="entry name" value="AOTCASE"/>
</dbReference>
<dbReference type="PRINTS" id="PR00102">
    <property type="entry name" value="OTCASE"/>
</dbReference>
<dbReference type="GO" id="GO:0005737">
    <property type="term" value="C:cytoplasm"/>
    <property type="evidence" value="ECO:0007669"/>
    <property type="project" value="UniProtKB-SubCell"/>
</dbReference>
<dbReference type="PANTHER" id="PTHR45753:SF3">
    <property type="entry name" value="ORNITHINE TRANSCARBAMYLASE, MITOCHONDRIAL"/>
    <property type="match status" value="1"/>
</dbReference>
<feature type="binding site" evidence="9">
    <location>
        <position position="105"/>
    </location>
    <ligand>
        <name>carbamoyl phosphate</name>
        <dbReference type="ChEBI" id="CHEBI:58228"/>
    </ligand>
</feature>
<dbReference type="GO" id="GO:0016597">
    <property type="term" value="F:amino acid binding"/>
    <property type="evidence" value="ECO:0007669"/>
    <property type="project" value="InterPro"/>
</dbReference>
<dbReference type="EC" id="2.1.3.3" evidence="3 9"/>
<keyword evidence="7 9" id="KW-0808">Transferase</keyword>
<dbReference type="InterPro" id="IPR002292">
    <property type="entry name" value="Orn/put_carbamltrans"/>
</dbReference>
<evidence type="ECO:0000256" key="6">
    <source>
        <dbReference type="ARBA" id="ARBA00022605"/>
    </source>
</evidence>
<feature type="binding site" evidence="9">
    <location>
        <begin position="266"/>
        <end position="267"/>
    </location>
    <ligand>
        <name>carbamoyl phosphate</name>
        <dbReference type="ChEBI" id="CHEBI:58228"/>
    </ligand>
</feature>
<feature type="binding site" evidence="9">
    <location>
        <position position="294"/>
    </location>
    <ligand>
        <name>carbamoyl phosphate</name>
        <dbReference type="ChEBI" id="CHEBI:58228"/>
    </ligand>
</feature>
<protein>
    <recommendedName>
        <fullName evidence="4 9">Ornithine carbamoyltransferase</fullName>
        <shortName evidence="9">OTCase</shortName>
        <ecNumber evidence="3 9">2.1.3.3</ecNumber>
    </recommendedName>
</protein>
<evidence type="ECO:0000313" key="12">
    <source>
        <dbReference type="EMBL" id="MBW4466711.1"/>
    </source>
</evidence>
<dbReference type="PROSITE" id="PS00097">
    <property type="entry name" value="CARBAMOYLTRANSFERASE"/>
    <property type="match status" value="1"/>
</dbReference>
<evidence type="ECO:0000256" key="8">
    <source>
        <dbReference type="ARBA" id="ARBA00048772"/>
    </source>
</evidence>
<reference evidence="12" key="2">
    <citation type="journal article" date="2022" name="Microbiol. Resour. Announc.">
        <title>Metagenome Sequencing to Explore Phylogenomics of Terrestrial Cyanobacteria.</title>
        <authorList>
            <person name="Ward R.D."/>
            <person name="Stajich J.E."/>
            <person name="Johansen J.R."/>
            <person name="Huntemann M."/>
            <person name="Clum A."/>
            <person name="Foster B."/>
            <person name="Foster B."/>
            <person name="Roux S."/>
            <person name="Palaniappan K."/>
            <person name="Varghese N."/>
            <person name="Mukherjee S."/>
            <person name="Reddy T.B.K."/>
            <person name="Daum C."/>
            <person name="Copeland A."/>
            <person name="Chen I.A."/>
            <person name="Ivanova N.N."/>
            <person name="Kyrpides N.C."/>
            <person name="Shapiro N."/>
            <person name="Eloe-Fadrosh E.A."/>
            <person name="Pietrasiak N."/>
        </authorList>
    </citation>
    <scope>NUCLEOTIDE SEQUENCE</scope>
    <source>
        <strain evidence="12">GSE-TBD4-15B</strain>
    </source>
</reference>
<dbReference type="SUPFAM" id="SSF53671">
    <property type="entry name" value="Aspartate/ornithine carbamoyltransferase"/>
    <property type="match status" value="1"/>
</dbReference>
<sequence length="309" mass="33117">MSVASLKGRDLLSMADLNPAELQELLALAADLKSGKAQPTCKNKVLGLVFSKASTRTRVSFSVAMCHLGGQVLDLNAGVTQVGRGEPTVDTARVLDRYLDVLAIRTFEQSELETFAHFAKIPVINALTDLEHPCQVLADLQTVQEEFGTLAGLTLTYVGDGNNMANSILLGCALAGMHVRIACPDGYAPDASIIEKTQAIAAEKTEVLITADPALAAKGAQVLYTDVWASMGQESEAESRTPLFQPYQINDQLLSLADPNAIVLHCLPAHRGEEITESVLEGKQSRVWDEAENRLHAQKALLVSVLGAD</sequence>
<organism evidence="12 13">
    <name type="scientific">Pegethrix bostrychoides GSE-TBD4-15B</name>
    <dbReference type="NCBI Taxonomy" id="2839662"/>
    <lineage>
        <taxon>Bacteria</taxon>
        <taxon>Bacillati</taxon>
        <taxon>Cyanobacteriota</taxon>
        <taxon>Cyanophyceae</taxon>
        <taxon>Oculatellales</taxon>
        <taxon>Oculatellaceae</taxon>
        <taxon>Pegethrix</taxon>
    </lineage>
</organism>
<dbReference type="NCBIfam" id="NF001986">
    <property type="entry name" value="PRK00779.1"/>
    <property type="match status" value="1"/>
</dbReference>
<dbReference type="NCBIfam" id="TIGR00658">
    <property type="entry name" value="orni_carb_tr"/>
    <property type="match status" value="1"/>
</dbReference>
<dbReference type="InterPro" id="IPR006131">
    <property type="entry name" value="Asp_carbamoyltransf_Asp/Orn-bd"/>
</dbReference>
<dbReference type="HAMAP" id="MF_01109">
    <property type="entry name" value="OTCase"/>
    <property type="match status" value="1"/>
</dbReference>
<evidence type="ECO:0000256" key="5">
    <source>
        <dbReference type="ARBA" id="ARBA00022571"/>
    </source>
</evidence>
<dbReference type="AlphaFoldDB" id="A0A951U5Q1"/>
<comment type="caution">
    <text evidence="12">The sequence shown here is derived from an EMBL/GenBank/DDBJ whole genome shotgun (WGS) entry which is preliminary data.</text>
</comment>